<reference evidence="1" key="1">
    <citation type="journal article" date="2014" name="Int. J. Syst. Evol. Microbiol.">
        <title>Complete genome sequence of Corynebacterium casei LMG S-19264T (=DSM 44701T), isolated from a smear-ripened cheese.</title>
        <authorList>
            <consortium name="US DOE Joint Genome Institute (JGI-PGF)"/>
            <person name="Walter F."/>
            <person name="Albersmeier A."/>
            <person name="Kalinowski J."/>
            <person name="Ruckert C."/>
        </authorList>
    </citation>
    <scope>NUCLEOTIDE SEQUENCE</scope>
    <source>
        <strain evidence="1">CGMCC 4.3508</strain>
    </source>
</reference>
<dbReference type="RefSeq" id="WP_058855850.1">
    <property type="nucleotide sequence ID" value="NZ_BMMH01000003.1"/>
</dbReference>
<sequence length="61" mass="6671">MPEVFDSTYDVRVAGRDQPLARQRGGGHSGPGVPARLLLRKLESTEIGELLEEIGLVAKKR</sequence>
<comment type="caution">
    <text evidence="1">The sequence shown here is derived from an EMBL/GenBank/DDBJ whole genome shotgun (WGS) entry which is preliminary data.</text>
</comment>
<protein>
    <submittedName>
        <fullName evidence="1">Uncharacterized protein</fullName>
    </submittedName>
</protein>
<dbReference type="Proteomes" id="UP000638263">
    <property type="component" value="Unassembled WGS sequence"/>
</dbReference>
<accession>A0A917VR12</accession>
<name>A0A917VR12_9NOCA</name>
<gene>
    <name evidence="1" type="ORF">GCM10011588_20110</name>
</gene>
<evidence type="ECO:0000313" key="1">
    <source>
        <dbReference type="EMBL" id="GGL05621.1"/>
    </source>
</evidence>
<dbReference type="AlphaFoldDB" id="A0A917VR12"/>
<evidence type="ECO:0000313" key="2">
    <source>
        <dbReference type="Proteomes" id="UP000638263"/>
    </source>
</evidence>
<dbReference type="EMBL" id="BMMH01000003">
    <property type="protein sequence ID" value="GGL05621.1"/>
    <property type="molecule type" value="Genomic_DNA"/>
</dbReference>
<proteinExistence type="predicted"/>
<reference evidence="1" key="2">
    <citation type="submission" date="2020-09" db="EMBL/GenBank/DDBJ databases">
        <authorList>
            <person name="Sun Q."/>
            <person name="Zhou Y."/>
        </authorList>
    </citation>
    <scope>NUCLEOTIDE SEQUENCE</scope>
    <source>
        <strain evidence="1">CGMCC 4.3508</strain>
    </source>
</reference>
<keyword evidence="2" id="KW-1185">Reference proteome</keyword>
<organism evidence="1 2">
    <name type="scientific">Nocardia jinanensis</name>
    <dbReference type="NCBI Taxonomy" id="382504"/>
    <lineage>
        <taxon>Bacteria</taxon>
        <taxon>Bacillati</taxon>
        <taxon>Actinomycetota</taxon>
        <taxon>Actinomycetes</taxon>
        <taxon>Mycobacteriales</taxon>
        <taxon>Nocardiaceae</taxon>
        <taxon>Nocardia</taxon>
    </lineage>
</organism>